<dbReference type="EMBL" id="JACAGC010000020">
    <property type="protein sequence ID" value="KAF6298149.1"/>
    <property type="molecule type" value="Genomic_DNA"/>
</dbReference>
<name>A0A7J7TBN4_RHIFE</name>
<organism evidence="2 3">
    <name type="scientific">Rhinolophus ferrumequinum</name>
    <name type="common">Greater horseshoe bat</name>
    <dbReference type="NCBI Taxonomy" id="59479"/>
    <lineage>
        <taxon>Eukaryota</taxon>
        <taxon>Metazoa</taxon>
        <taxon>Chordata</taxon>
        <taxon>Craniata</taxon>
        <taxon>Vertebrata</taxon>
        <taxon>Euteleostomi</taxon>
        <taxon>Mammalia</taxon>
        <taxon>Eutheria</taxon>
        <taxon>Laurasiatheria</taxon>
        <taxon>Chiroptera</taxon>
        <taxon>Yinpterochiroptera</taxon>
        <taxon>Rhinolophoidea</taxon>
        <taxon>Rhinolophidae</taxon>
        <taxon>Rhinolophinae</taxon>
        <taxon>Rhinolophus</taxon>
    </lineage>
</organism>
<proteinExistence type="predicted"/>
<sequence>MDEEEDGAGAEDSGQPRSFMRLNDLSGARGRPGPGSAEKDPGSVDSEAEGLPYPALAPVVFFYLSQDSRPRSWCLRTVCNPYPPGHDGRDAGGGSAGGRATPPAGTKSQVSWRSEHGRWADERGAA</sequence>
<evidence type="ECO:0000313" key="3">
    <source>
        <dbReference type="Proteomes" id="UP000585614"/>
    </source>
</evidence>
<feature type="region of interest" description="Disordered" evidence="1">
    <location>
        <begin position="1"/>
        <end position="50"/>
    </location>
</feature>
<evidence type="ECO:0000313" key="2">
    <source>
        <dbReference type="EMBL" id="KAF6298149.1"/>
    </source>
</evidence>
<feature type="region of interest" description="Disordered" evidence="1">
    <location>
        <begin position="79"/>
        <end position="126"/>
    </location>
</feature>
<gene>
    <name evidence="2" type="ORF">mRhiFer1_001996</name>
</gene>
<comment type="caution">
    <text evidence="2">The sequence shown here is derived from an EMBL/GenBank/DDBJ whole genome shotgun (WGS) entry which is preliminary data.</text>
</comment>
<evidence type="ECO:0000256" key="1">
    <source>
        <dbReference type="SAM" id="MobiDB-lite"/>
    </source>
</evidence>
<reference evidence="2 3" key="1">
    <citation type="journal article" date="2020" name="Nature">
        <title>Six reference-quality genomes reveal evolution of bat adaptations.</title>
        <authorList>
            <person name="Jebb D."/>
            <person name="Huang Z."/>
            <person name="Pippel M."/>
            <person name="Hughes G.M."/>
            <person name="Lavrichenko K."/>
            <person name="Devanna P."/>
            <person name="Winkler S."/>
            <person name="Jermiin L.S."/>
            <person name="Skirmuntt E.C."/>
            <person name="Katzourakis A."/>
            <person name="Burkitt-Gray L."/>
            <person name="Ray D.A."/>
            <person name="Sullivan K.A.M."/>
            <person name="Roscito J.G."/>
            <person name="Kirilenko B.M."/>
            <person name="Davalos L.M."/>
            <person name="Corthals A.P."/>
            <person name="Power M.L."/>
            <person name="Jones G."/>
            <person name="Ransome R.D."/>
            <person name="Dechmann D.K.N."/>
            <person name="Locatelli A.G."/>
            <person name="Puechmaille S.J."/>
            <person name="Fedrigo O."/>
            <person name="Jarvis E.D."/>
            <person name="Hiller M."/>
            <person name="Vernes S.C."/>
            <person name="Myers E.W."/>
            <person name="Teeling E.C."/>
        </authorList>
    </citation>
    <scope>NUCLEOTIDE SEQUENCE [LARGE SCALE GENOMIC DNA]</scope>
    <source>
        <strain evidence="2">MRhiFer1</strain>
        <tissue evidence="2">Lung</tissue>
    </source>
</reference>
<dbReference type="Proteomes" id="UP000585614">
    <property type="component" value="Unassembled WGS sequence"/>
</dbReference>
<feature type="compositionally biased region" description="Basic and acidic residues" evidence="1">
    <location>
        <begin position="113"/>
        <end position="126"/>
    </location>
</feature>
<protein>
    <submittedName>
        <fullName evidence="2">Calcium voltage-gated channel subunit alpha1 G</fullName>
    </submittedName>
</protein>
<dbReference type="AlphaFoldDB" id="A0A7J7TBN4"/>
<accession>A0A7J7TBN4</accession>